<proteinExistence type="predicted"/>
<evidence type="ECO:0000313" key="1">
    <source>
        <dbReference type="EMBL" id="THU46411.1"/>
    </source>
</evidence>
<name>A0A4S8IE58_MUSBA</name>
<evidence type="ECO:0000313" key="2">
    <source>
        <dbReference type="Proteomes" id="UP000317650"/>
    </source>
</evidence>
<organism evidence="1 2">
    <name type="scientific">Musa balbisiana</name>
    <name type="common">Banana</name>
    <dbReference type="NCBI Taxonomy" id="52838"/>
    <lineage>
        <taxon>Eukaryota</taxon>
        <taxon>Viridiplantae</taxon>
        <taxon>Streptophyta</taxon>
        <taxon>Embryophyta</taxon>
        <taxon>Tracheophyta</taxon>
        <taxon>Spermatophyta</taxon>
        <taxon>Magnoliopsida</taxon>
        <taxon>Liliopsida</taxon>
        <taxon>Zingiberales</taxon>
        <taxon>Musaceae</taxon>
        <taxon>Musa</taxon>
    </lineage>
</organism>
<sequence length="82" mass="9226">MQIVVRSIRVVGSELSALRTALLQIATTRNGGYVFSPSQEKIQQPVSRYRFFVIEPHLSAALLNGHSPVRKHRRRSEGLLVT</sequence>
<accession>A0A4S8IE58</accession>
<dbReference type="EMBL" id="PYDT01000010">
    <property type="protein sequence ID" value="THU46411.1"/>
    <property type="molecule type" value="Genomic_DNA"/>
</dbReference>
<dbReference type="Proteomes" id="UP000317650">
    <property type="component" value="Chromosome 9"/>
</dbReference>
<dbReference type="AlphaFoldDB" id="A0A4S8IE58"/>
<reference evidence="1 2" key="1">
    <citation type="journal article" date="2019" name="Nat. Plants">
        <title>Genome sequencing of Musa balbisiana reveals subgenome evolution and function divergence in polyploid bananas.</title>
        <authorList>
            <person name="Yao X."/>
        </authorList>
    </citation>
    <scope>NUCLEOTIDE SEQUENCE [LARGE SCALE GENOMIC DNA]</scope>
    <source>
        <strain evidence="2">cv. DH-PKW</strain>
        <tissue evidence="1">Leaves</tissue>
    </source>
</reference>
<protein>
    <submittedName>
        <fullName evidence="1">Uncharacterized protein</fullName>
    </submittedName>
</protein>
<gene>
    <name evidence="1" type="ORF">C4D60_Mb09t04660</name>
</gene>
<keyword evidence="2" id="KW-1185">Reference proteome</keyword>
<comment type="caution">
    <text evidence="1">The sequence shown here is derived from an EMBL/GenBank/DDBJ whole genome shotgun (WGS) entry which is preliminary data.</text>
</comment>